<dbReference type="RefSeq" id="WP_100971572.1">
    <property type="nucleotide sequence ID" value="NZ_JAAAWP010000007.1"/>
</dbReference>
<dbReference type="EC" id="5.3.3.2" evidence="3 10"/>
<dbReference type="CDD" id="cd02885">
    <property type="entry name" value="NUDIX_IPP_Isomerase"/>
    <property type="match status" value="1"/>
</dbReference>
<dbReference type="AlphaFoldDB" id="A0A6L9MW42"/>
<dbReference type="PANTHER" id="PTHR10885">
    <property type="entry name" value="ISOPENTENYL-DIPHOSPHATE DELTA-ISOMERASE"/>
    <property type="match status" value="1"/>
</dbReference>
<dbReference type="InterPro" id="IPR011876">
    <property type="entry name" value="IsopentenylPP_isomerase_typ1"/>
</dbReference>
<dbReference type="InterPro" id="IPR015797">
    <property type="entry name" value="NUDIX_hydrolase-like_dom_sf"/>
</dbReference>
<dbReference type="NCBIfam" id="NF002995">
    <property type="entry name" value="PRK03759.1"/>
    <property type="match status" value="1"/>
</dbReference>
<evidence type="ECO:0000256" key="5">
    <source>
        <dbReference type="ARBA" id="ARBA00022723"/>
    </source>
</evidence>
<evidence type="ECO:0000256" key="4">
    <source>
        <dbReference type="ARBA" id="ARBA00022490"/>
    </source>
</evidence>
<dbReference type="PIRSF" id="PIRSF018427">
    <property type="entry name" value="Isopntndiph_ism"/>
    <property type="match status" value="1"/>
</dbReference>
<dbReference type="Proteomes" id="UP000478837">
    <property type="component" value="Unassembled WGS sequence"/>
</dbReference>
<comment type="catalytic activity">
    <reaction evidence="10">
        <text>isopentenyl diphosphate = dimethylallyl diphosphate</text>
        <dbReference type="Rhea" id="RHEA:23284"/>
        <dbReference type="ChEBI" id="CHEBI:57623"/>
        <dbReference type="ChEBI" id="CHEBI:128769"/>
        <dbReference type="EC" id="5.3.3.2"/>
    </reaction>
</comment>
<evidence type="ECO:0000256" key="6">
    <source>
        <dbReference type="ARBA" id="ARBA00022842"/>
    </source>
</evidence>
<feature type="domain" description="Nudix hydrolase" evidence="12">
    <location>
        <begin position="28"/>
        <end position="168"/>
    </location>
</feature>
<evidence type="ECO:0000256" key="11">
    <source>
        <dbReference type="PIRSR" id="PIRSR018427-1"/>
    </source>
</evidence>
<keyword evidence="4 10" id="KW-0963">Cytoplasm</keyword>
<keyword evidence="7 10" id="KW-0464">Manganese</keyword>
<gene>
    <name evidence="10" type="primary">idi</name>
    <name evidence="13" type="ORF">GTW09_11730</name>
</gene>
<keyword evidence="14" id="KW-1185">Reference proteome</keyword>
<accession>A0A6L9MW42</accession>
<comment type="subcellular location">
    <subcellularLocation>
        <location evidence="10">Cytoplasm</location>
    </subcellularLocation>
</comment>
<protein>
    <recommendedName>
        <fullName evidence="3 10">Isopentenyl-diphosphate Delta-isomerase</fullName>
        <shortName evidence="10">IPP isomerase</shortName>
        <ecNumber evidence="3 10">5.3.3.2</ecNumber>
    </recommendedName>
    <alternativeName>
        <fullName evidence="10">IPP:DMAPP isomerase</fullName>
    </alternativeName>
    <alternativeName>
        <fullName evidence="10">Isopentenyl pyrophosphate isomerase</fullName>
    </alternativeName>
</protein>
<reference evidence="13 14" key="1">
    <citation type="submission" date="2020-01" db="EMBL/GenBank/DDBJ databases">
        <title>Genomes of bacteria type strains.</title>
        <authorList>
            <person name="Chen J."/>
            <person name="Zhu S."/>
            <person name="Yang J."/>
        </authorList>
    </citation>
    <scope>NUCLEOTIDE SEQUENCE [LARGE SCALE GENOMIC DNA]</scope>
    <source>
        <strain evidence="13 14">LMG 22958</strain>
    </source>
</reference>
<comment type="cofactor">
    <cofactor evidence="10">
        <name>Mg(2+)</name>
        <dbReference type="ChEBI" id="CHEBI:18420"/>
    </cofactor>
    <text evidence="10">Binds 1 Mg(2+) ion per subunit. The magnesium ion binds only when substrate is bound.</text>
</comment>
<keyword evidence="8 10" id="KW-0414">Isoprene biosynthesis</keyword>
<sequence length="185" mass="20841">MSESVILVNSTGNKVGTCEKLQAHRHGLLHLAFSLMVVRKTENGFEHLLQQRATDKYHSGGKWSNACCSHPREGENLDSAVKRRAFEELGVTHLSNPEYIGAMTYKAELDNGLTEHEYDHIFVQYCDNDTLPLAPNPDEVCATRWVNESDIQAELTHSPQRYTAWFAELLEKFIAARNVKAPSNA</sequence>
<comment type="cofactor">
    <cofactor evidence="10">
        <name>Mn(2+)</name>
        <dbReference type="ChEBI" id="CHEBI:29035"/>
    </cofactor>
    <text evidence="10">Binds 1 Mn(2+) ion per subunit.</text>
</comment>
<feature type="binding site" evidence="10">
    <location>
        <position position="70"/>
    </location>
    <ligand>
        <name>Mn(2+)</name>
        <dbReference type="ChEBI" id="CHEBI:29035"/>
    </ligand>
</feature>
<feature type="binding site" evidence="10">
    <location>
        <position position="117"/>
    </location>
    <ligand>
        <name>Mn(2+)</name>
        <dbReference type="ChEBI" id="CHEBI:29035"/>
    </ligand>
</feature>
<evidence type="ECO:0000256" key="8">
    <source>
        <dbReference type="ARBA" id="ARBA00023229"/>
    </source>
</evidence>
<evidence type="ECO:0000256" key="7">
    <source>
        <dbReference type="ARBA" id="ARBA00023211"/>
    </source>
</evidence>
<evidence type="ECO:0000256" key="1">
    <source>
        <dbReference type="ARBA" id="ARBA00004826"/>
    </source>
</evidence>
<dbReference type="SUPFAM" id="SSF55811">
    <property type="entry name" value="Nudix"/>
    <property type="match status" value="1"/>
</dbReference>
<feature type="active site" evidence="10 11">
    <location>
        <position position="117"/>
    </location>
</feature>
<feature type="binding site" evidence="10">
    <location>
        <position position="115"/>
    </location>
    <ligand>
        <name>Mn(2+)</name>
        <dbReference type="ChEBI" id="CHEBI:29035"/>
    </ligand>
</feature>
<keyword evidence="6 10" id="KW-0460">Magnesium</keyword>
<dbReference type="InterPro" id="IPR000086">
    <property type="entry name" value="NUDIX_hydrolase_dom"/>
</dbReference>
<comment type="caution">
    <text evidence="13">The sequence shown here is derived from an EMBL/GenBank/DDBJ whole genome shotgun (WGS) entry which is preliminary data.</text>
</comment>
<evidence type="ECO:0000259" key="12">
    <source>
        <dbReference type="PROSITE" id="PS51462"/>
    </source>
</evidence>
<evidence type="ECO:0000256" key="2">
    <source>
        <dbReference type="ARBA" id="ARBA00007579"/>
    </source>
</evidence>
<dbReference type="GO" id="GO:0004452">
    <property type="term" value="F:isopentenyl-diphosphate delta-isomerase activity"/>
    <property type="evidence" value="ECO:0007669"/>
    <property type="project" value="UniProtKB-UniRule"/>
</dbReference>
<dbReference type="UniPathway" id="UPA00059">
    <property type="reaction ID" value="UER00104"/>
</dbReference>
<dbReference type="GO" id="GO:0046872">
    <property type="term" value="F:metal ion binding"/>
    <property type="evidence" value="ECO:0007669"/>
    <property type="project" value="UniProtKB-KW"/>
</dbReference>
<keyword evidence="9 10" id="KW-0413">Isomerase</keyword>
<dbReference type="Pfam" id="PF00293">
    <property type="entry name" value="NUDIX"/>
    <property type="match status" value="1"/>
</dbReference>
<dbReference type="GO" id="GO:0009240">
    <property type="term" value="P:isopentenyl diphosphate biosynthetic process"/>
    <property type="evidence" value="ECO:0007669"/>
    <property type="project" value="TreeGrafter"/>
</dbReference>
<dbReference type="GO" id="GO:0050992">
    <property type="term" value="P:dimethylallyl diphosphate biosynthetic process"/>
    <property type="evidence" value="ECO:0007669"/>
    <property type="project" value="UniProtKB-UniRule"/>
</dbReference>
<evidence type="ECO:0000313" key="14">
    <source>
        <dbReference type="Proteomes" id="UP000478837"/>
    </source>
</evidence>
<feature type="active site" evidence="10 11">
    <location>
        <position position="68"/>
    </location>
</feature>
<dbReference type="Gene3D" id="3.90.79.10">
    <property type="entry name" value="Nucleoside Triphosphate Pyrophosphohydrolase"/>
    <property type="match status" value="1"/>
</dbReference>
<feature type="binding site" evidence="10">
    <location>
        <position position="24"/>
    </location>
    <ligand>
        <name>Mn(2+)</name>
        <dbReference type="ChEBI" id="CHEBI:29035"/>
    </ligand>
</feature>
<keyword evidence="5 10" id="KW-0479">Metal-binding</keyword>
<dbReference type="PANTHER" id="PTHR10885:SF0">
    <property type="entry name" value="ISOPENTENYL-DIPHOSPHATE DELTA-ISOMERASE"/>
    <property type="match status" value="1"/>
</dbReference>
<comment type="similarity">
    <text evidence="2 10">Belongs to the IPP isomerase type 1 family.</text>
</comment>
<organism evidence="13 14">
    <name type="scientific">Alteromonas hispanica</name>
    <dbReference type="NCBI Taxonomy" id="315421"/>
    <lineage>
        <taxon>Bacteria</taxon>
        <taxon>Pseudomonadati</taxon>
        <taxon>Pseudomonadota</taxon>
        <taxon>Gammaproteobacteria</taxon>
        <taxon>Alteromonadales</taxon>
        <taxon>Alteromonadaceae</taxon>
        <taxon>Alteromonas/Salinimonas group</taxon>
        <taxon>Alteromonas</taxon>
    </lineage>
</organism>
<dbReference type="GO" id="GO:0005737">
    <property type="term" value="C:cytoplasm"/>
    <property type="evidence" value="ECO:0007669"/>
    <property type="project" value="UniProtKB-SubCell"/>
</dbReference>
<dbReference type="EMBL" id="JAAAWP010000007">
    <property type="protein sequence ID" value="NDW22195.1"/>
    <property type="molecule type" value="Genomic_DNA"/>
</dbReference>
<comment type="function">
    <text evidence="10">Catalyzes the 1,3-allylic rearrangement of the homoallylic substrate isopentenyl (IPP) to its highly electrophilic allylic isomer, dimethylallyl diphosphate (DMAPP).</text>
</comment>
<feature type="binding site" evidence="10">
    <location>
        <position position="88"/>
    </location>
    <ligand>
        <name>Mg(2+)</name>
        <dbReference type="ChEBI" id="CHEBI:18420"/>
    </ligand>
</feature>
<feature type="binding site" evidence="10">
    <location>
        <position position="30"/>
    </location>
    <ligand>
        <name>Mn(2+)</name>
        <dbReference type="ChEBI" id="CHEBI:29035"/>
    </ligand>
</feature>
<proteinExistence type="inferred from homology"/>
<evidence type="ECO:0000256" key="3">
    <source>
        <dbReference type="ARBA" id="ARBA00012057"/>
    </source>
</evidence>
<dbReference type="InterPro" id="IPR056375">
    <property type="entry name" value="Idi_bact"/>
</dbReference>
<name>A0A6L9MW42_9ALTE</name>
<evidence type="ECO:0000256" key="10">
    <source>
        <dbReference type="HAMAP-Rule" id="MF_00202"/>
    </source>
</evidence>
<evidence type="ECO:0000313" key="13">
    <source>
        <dbReference type="EMBL" id="NDW22195.1"/>
    </source>
</evidence>
<evidence type="ECO:0000256" key="9">
    <source>
        <dbReference type="ARBA" id="ARBA00023235"/>
    </source>
</evidence>
<comment type="pathway">
    <text evidence="1 10">Isoprenoid biosynthesis; dimethylallyl diphosphate biosynthesis; dimethylallyl diphosphate from isopentenyl diphosphate: step 1/1.</text>
</comment>
<dbReference type="PROSITE" id="PS51462">
    <property type="entry name" value="NUDIX"/>
    <property type="match status" value="1"/>
</dbReference>
<dbReference type="HAMAP" id="MF_00202">
    <property type="entry name" value="Idi"/>
    <property type="match status" value="1"/>
</dbReference>